<organism evidence="8 9">
    <name type="scientific">Halonotius pteroides</name>
    <dbReference type="NCBI Taxonomy" id="268735"/>
    <lineage>
        <taxon>Archaea</taxon>
        <taxon>Methanobacteriati</taxon>
        <taxon>Methanobacteriota</taxon>
        <taxon>Stenosarchaea group</taxon>
        <taxon>Halobacteria</taxon>
        <taxon>Halobacteriales</taxon>
        <taxon>Haloferacaceae</taxon>
        <taxon>Halonotius</taxon>
    </lineage>
</organism>
<gene>
    <name evidence="8" type="ORF">DP106_11510</name>
</gene>
<proteinExistence type="predicted"/>
<dbReference type="CDD" id="cd00130">
    <property type="entry name" value="PAS"/>
    <property type="match status" value="1"/>
</dbReference>
<dbReference type="Gene3D" id="3.30.450.20">
    <property type="entry name" value="PAS domain"/>
    <property type="match status" value="1"/>
</dbReference>
<evidence type="ECO:0000259" key="7">
    <source>
        <dbReference type="PROSITE" id="PS50109"/>
    </source>
</evidence>
<dbReference type="NCBIfam" id="TIGR00229">
    <property type="entry name" value="sensory_box"/>
    <property type="match status" value="1"/>
</dbReference>
<evidence type="ECO:0000256" key="4">
    <source>
        <dbReference type="ARBA" id="ARBA00022741"/>
    </source>
</evidence>
<protein>
    <recommendedName>
        <fullName evidence="2">histidine kinase</fullName>
        <ecNumber evidence="2">2.7.13.3</ecNumber>
    </recommendedName>
</protein>
<dbReference type="InterPro" id="IPR003594">
    <property type="entry name" value="HATPase_dom"/>
</dbReference>
<reference evidence="8 9" key="1">
    <citation type="submission" date="2018-06" db="EMBL/GenBank/DDBJ databases">
        <title>Halonotius sp. F13-13 a new haloarchaeeon isolated from a solar saltern from Isla Cristina, Huelva, Spain.</title>
        <authorList>
            <person name="Duran-Viseras A."/>
            <person name="Sanchez-Porro C."/>
            <person name="Ventosa A."/>
        </authorList>
    </citation>
    <scope>NUCLEOTIDE SEQUENCE [LARGE SCALE GENOMIC DNA]</scope>
    <source>
        <strain evidence="8 9">CECT 7525</strain>
    </source>
</reference>
<dbReference type="GO" id="GO:0005524">
    <property type="term" value="F:ATP binding"/>
    <property type="evidence" value="ECO:0007669"/>
    <property type="project" value="UniProtKB-KW"/>
</dbReference>
<keyword evidence="3" id="KW-0808">Transferase</keyword>
<dbReference type="GO" id="GO:0004673">
    <property type="term" value="F:protein histidine kinase activity"/>
    <property type="evidence" value="ECO:0007669"/>
    <property type="project" value="UniProtKB-EC"/>
</dbReference>
<dbReference type="InterPro" id="IPR005467">
    <property type="entry name" value="His_kinase_dom"/>
</dbReference>
<dbReference type="InterPro" id="IPR036890">
    <property type="entry name" value="HATPase_C_sf"/>
</dbReference>
<sequence length="368" mass="40367">MKVYIEFDQPIRCRGDDDERRDTVTTYPRTESTNRFERLFNELNEAVVEFELVDGDPMIVQANATFVDTFGDGTESLGGSSLNDLIVPTDRREEAEQFDEQTAAGESNAAVVERVTANGRRQFVYRSVTIDQGHAFAVYTDVTAELRRERHLDVLQRVLRHNLRNDVNVIVGKAEEITTLADNKEIQTAARTIRETANGLARLSEEAKTVQRVLGESPTLEPTDITAIIDRVVTACNKEFPAAAITTDCPTALLVAADASLRILVESLIDNAIRHNTAATPAVTVTAHVVDDVTAELLIDDNGPGIPATEREVVTGDQDITPLHHGSGLGLWLVRWITDRYGADLSIETPDSGGTTVRIAFDRALVSA</sequence>
<dbReference type="InterPro" id="IPR050980">
    <property type="entry name" value="2C_sensor_his_kinase"/>
</dbReference>
<dbReference type="InterPro" id="IPR013767">
    <property type="entry name" value="PAS_fold"/>
</dbReference>
<evidence type="ECO:0000256" key="6">
    <source>
        <dbReference type="ARBA" id="ARBA00022840"/>
    </source>
</evidence>
<dbReference type="CDD" id="cd00075">
    <property type="entry name" value="HATPase"/>
    <property type="match status" value="1"/>
</dbReference>
<accession>A0A3A6QLY1</accession>
<keyword evidence="6" id="KW-0067">ATP-binding</keyword>
<name>A0A3A6QLY1_9EURY</name>
<keyword evidence="5 8" id="KW-0418">Kinase</keyword>
<dbReference type="Pfam" id="PF02518">
    <property type="entry name" value="HATPase_c"/>
    <property type="match status" value="1"/>
</dbReference>
<evidence type="ECO:0000256" key="3">
    <source>
        <dbReference type="ARBA" id="ARBA00022679"/>
    </source>
</evidence>
<keyword evidence="9" id="KW-1185">Reference proteome</keyword>
<dbReference type="EMBL" id="QMDW01000018">
    <property type="protein sequence ID" value="RJX48646.1"/>
    <property type="molecule type" value="Genomic_DNA"/>
</dbReference>
<dbReference type="PANTHER" id="PTHR44936">
    <property type="entry name" value="SENSOR PROTEIN CREC"/>
    <property type="match status" value="1"/>
</dbReference>
<dbReference type="EC" id="2.7.13.3" evidence="2"/>
<evidence type="ECO:0000256" key="5">
    <source>
        <dbReference type="ARBA" id="ARBA00022777"/>
    </source>
</evidence>
<comment type="caution">
    <text evidence="8">The sequence shown here is derived from an EMBL/GenBank/DDBJ whole genome shotgun (WGS) entry which is preliminary data.</text>
</comment>
<evidence type="ECO:0000256" key="1">
    <source>
        <dbReference type="ARBA" id="ARBA00000085"/>
    </source>
</evidence>
<dbReference type="Proteomes" id="UP000281564">
    <property type="component" value="Unassembled WGS sequence"/>
</dbReference>
<evidence type="ECO:0000313" key="9">
    <source>
        <dbReference type="Proteomes" id="UP000281564"/>
    </source>
</evidence>
<keyword evidence="4" id="KW-0547">Nucleotide-binding</keyword>
<dbReference type="GO" id="GO:0006355">
    <property type="term" value="P:regulation of DNA-templated transcription"/>
    <property type="evidence" value="ECO:0007669"/>
    <property type="project" value="InterPro"/>
</dbReference>
<dbReference type="SUPFAM" id="SSF55785">
    <property type="entry name" value="PYP-like sensor domain (PAS domain)"/>
    <property type="match status" value="1"/>
</dbReference>
<dbReference type="SMART" id="SM00387">
    <property type="entry name" value="HATPase_c"/>
    <property type="match status" value="1"/>
</dbReference>
<comment type="catalytic activity">
    <reaction evidence="1">
        <text>ATP + protein L-histidine = ADP + protein N-phospho-L-histidine.</text>
        <dbReference type="EC" id="2.7.13.3"/>
    </reaction>
</comment>
<dbReference type="InterPro" id="IPR035965">
    <property type="entry name" value="PAS-like_dom_sf"/>
</dbReference>
<dbReference type="Pfam" id="PF00989">
    <property type="entry name" value="PAS"/>
    <property type="match status" value="1"/>
</dbReference>
<evidence type="ECO:0000256" key="2">
    <source>
        <dbReference type="ARBA" id="ARBA00012438"/>
    </source>
</evidence>
<dbReference type="PROSITE" id="PS50109">
    <property type="entry name" value="HIS_KIN"/>
    <property type="match status" value="1"/>
</dbReference>
<feature type="domain" description="Histidine kinase" evidence="7">
    <location>
        <begin position="158"/>
        <end position="365"/>
    </location>
</feature>
<dbReference type="PANTHER" id="PTHR44936:SF10">
    <property type="entry name" value="SENSOR PROTEIN RSTB"/>
    <property type="match status" value="1"/>
</dbReference>
<dbReference type="InterPro" id="IPR000014">
    <property type="entry name" value="PAS"/>
</dbReference>
<evidence type="ECO:0000313" key="8">
    <source>
        <dbReference type="EMBL" id="RJX48646.1"/>
    </source>
</evidence>
<dbReference type="Gene3D" id="3.30.565.10">
    <property type="entry name" value="Histidine kinase-like ATPase, C-terminal domain"/>
    <property type="match status" value="1"/>
</dbReference>
<dbReference type="SUPFAM" id="SSF55874">
    <property type="entry name" value="ATPase domain of HSP90 chaperone/DNA topoisomerase II/histidine kinase"/>
    <property type="match status" value="1"/>
</dbReference>
<dbReference type="AlphaFoldDB" id="A0A3A6QLY1"/>